<dbReference type="Pfam" id="PF00881">
    <property type="entry name" value="Nitroreductase"/>
    <property type="match status" value="2"/>
</dbReference>
<evidence type="ECO:0000313" key="8">
    <source>
        <dbReference type="EMBL" id="OBR97588.1"/>
    </source>
</evidence>
<dbReference type="Proteomes" id="UP000077384">
    <property type="component" value="Unassembled WGS sequence"/>
</dbReference>
<reference evidence="7 9" key="1">
    <citation type="journal article" date="2015" name="Biotechnol. Bioeng.">
        <title>Genome sequence and phenotypic characterization of Caulobacter segnis.</title>
        <authorList>
            <person name="Patel S."/>
            <person name="Fletcher B."/>
            <person name="Scott D.C."/>
            <person name="Ely B."/>
        </authorList>
    </citation>
    <scope>NUCLEOTIDE SEQUENCE [LARGE SCALE GENOMIC DNA]</scope>
    <source>
        <strain evidence="7 9">PS02</strain>
    </source>
</reference>
<keyword evidence="10" id="KW-1185">Reference proteome</keyword>
<dbReference type="RefSeq" id="WP_013239437.1">
    <property type="nucleotide sequence ID" value="NZ_LITQ01000038.1"/>
</dbReference>
<dbReference type="AlphaFoldDB" id="A0A168PNB3"/>
<dbReference type="EMBL" id="LITQ01000038">
    <property type="protein sequence ID" value="OAA87953.1"/>
    <property type="molecule type" value="Genomic_DNA"/>
</dbReference>
<dbReference type="PATRIC" id="fig|1705578.3.peg.2917"/>
<evidence type="ECO:0000256" key="3">
    <source>
        <dbReference type="ARBA" id="ARBA00022630"/>
    </source>
</evidence>
<dbReference type="PANTHER" id="PTHR43673:SF2">
    <property type="entry name" value="NITROREDUCTASE"/>
    <property type="match status" value="1"/>
</dbReference>
<dbReference type="EC" id="1.3.3.13" evidence="7"/>
<evidence type="ECO:0000256" key="2">
    <source>
        <dbReference type="ARBA" id="ARBA00007118"/>
    </source>
</evidence>
<feature type="domain" description="Nitroreductase" evidence="6">
    <location>
        <begin position="11"/>
        <end position="64"/>
    </location>
</feature>
<dbReference type="PANTHER" id="PTHR43673">
    <property type="entry name" value="NAD(P)H NITROREDUCTASE YDGI-RELATED"/>
    <property type="match status" value="1"/>
</dbReference>
<evidence type="ECO:0000256" key="5">
    <source>
        <dbReference type="ARBA" id="ARBA00023002"/>
    </source>
</evidence>
<evidence type="ECO:0000256" key="4">
    <source>
        <dbReference type="ARBA" id="ARBA00022643"/>
    </source>
</evidence>
<reference evidence="8 10" key="2">
    <citation type="journal article" date="2016" name="Front. Microbiol.">
        <title>Industrial Acetogenic Biocatalysts: A Comparative Metabolic and Genomic Analysis.</title>
        <authorList>
            <person name="Bengelsdorf F."/>
            <person name="Poehlein A."/>
            <person name="Sonja S."/>
            <person name="Erz C."/>
            <person name="Hummel T."/>
            <person name="Hoffmeister S."/>
            <person name="Daniel R."/>
            <person name="Durre P."/>
        </authorList>
    </citation>
    <scope>NUCLEOTIDE SEQUENCE [LARGE SCALE GENOMIC DNA]</scope>
    <source>
        <strain evidence="8 10">PTA-10522</strain>
    </source>
</reference>
<dbReference type="Gene3D" id="3.40.109.10">
    <property type="entry name" value="NADH Oxidase"/>
    <property type="match status" value="1"/>
</dbReference>
<proteinExistence type="inferred from homology"/>
<dbReference type="SUPFAM" id="SSF55469">
    <property type="entry name" value="FMN-dependent nitroreductase-like"/>
    <property type="match status" value="1"/>
</dbReference>
<sequence length="180" mass="20154">MSDSVLLDVMKKRRSIRRFSEEPVTKSEVMELLKGAVTAPSGSNIQPWLFGIIDDQKQLNKIFPFSPGLGGKPSCIIVVCSNRKLAYDKGGKLGRDELAIMDISMASENIMLLAAERGLGTCPVKSFNAQAVRKILKLPEYVSPDLIITLGYPKNETKSPPKRKLEDVLFYNDWEEKTYE</sequence>
<dbReference type="Proteomes" id="UP000093694">
    <property type="component" value="Unassembled WGS sequence"/>
</dbReference>
<keyword evidence="4" id="KW-0288">FMN</keyword>
<name>A0A168PNB3_9CLOT</name>
<evidence type="ECO:0000313" key="7">
    <source>
        <dbReference type="EMBL" id="OAA87953.1"/>
    </source>
</evidence>
<evidence type="ECO:0000256" key="1">
    <source>
        <dbReference type="ARBA" id="ARBA00001917"/>
    </source>
</evidence>
<evidence type="ECO:0000259" key="6">
    <source>
        <dbReference type="Pfam" id="PF00881"/>
    </source>
</evidence>
<dbReference type="InterPro" id="IPR029479">
    <property type="entry name" value="Nitroreductase"/>
</dbReference>
<dbReference type="EMBL" id="LROR01000020">
    <property type="protein sequence ID" value="OBR97588.1"/>
    <property type="molecule type" value="Genomic_DNA"/>
</dbReference>
<dbReference type="GO" id="GO:0016491">
    <property type="term" value="F:oxidoreductase activity"/>
    <property type="evidence" value="ECO:0007669"/>
    <property type="project" value="UniProtKB-KW"/>
</dbReference>
<keyword evidence="5 7" id="KW-0560">Oxidoreductase</keyword>
<accession>A0A168PNB3</accession>
<dbReference type="InterPro" id="IPR000415">
    <property type="entry name" value="Nitroreductase-like"/>
</dbReference>
<organism evidence="7 9">
    <name type="scientific">Clostridium coskatii</name>
    <dbReference type="NCBI Taxonomy" id="1705578"/>
    <lineage>
        <taxon>Bacteria</taxon>
        <taxon>Bacillati</taxon>
        <taxon>Bacillota</taxon>
        <taxon>Clostridia</taxon>
        <taxon>Eubacteriales</taxon>
        <taxon>Clostridiaceae</taxon>
        <taxon>Clostridium</taxon>
    </lineage>
</organism>
<comment type="similarity">
    <text evidence="2">Belongs to the nitroreductase family.</text>
</comment>
<gene>
    <name evidence="7" type="primary">albA_2</name>
    <name evidence="8" type="synonym">albA_1</name>
    <name evidence="8" type="ORF">CLCOS_01790</name>
    <name evidence="7" type="ORF">WX73_02648</name>
</gene>
<evidence type="ECO:0000313" key="9">
    <source>
        <dbReference type="Proteomes" id="UP000077384"/>
    </source>
</evidence>
<comment type="caution">
    <text evidence="7">The sequence shown here is derived from an EMBL/GenBank/DDBJ whole genome shotgun (WGS) entry which is preliminary data.</text>
</comment>
<feature type="domain" description="Nitroreductase" evidence="6">
    <location>
        <begin position="69"/>
        <end position="152"/>
    </location>
</feature>
<keyword evidence="3" id="KW-0285">Flavoprotein</keyword>
<protein>
    <submittedName>
        <fullName evidence="7">Albonoursin synthase</fullName>
        <ecNumber evidence="7">1.3.3.13</ecNumber>
    </submittedName>
</protein>
<evidence type="ECO:0000313" key="10">
    <source>
        <dbReference type="Proteomes" id="UP000093694"/>
    </source>
</evidence>
<comment type="cofactor">
    <cofactor evidence="1">
        <name>FMN</name>
        <dbReference type="ChEBI" id="CHEBI:58210"/>
    </cofactor>
</comment>